<comment type="caution">
    <text evidence="1">The sequence shown here is derived from an EMBL/GenBank/DDBJ whole genome shotgun (WGS) entry which is preliminary data.</text>
</comment>
<organism evidence="1 2">
    <name type="scientific">Saccharopolyspora oryzae</name>
    <dbReference type="NCBI Taxonomy" id="2997343"/>
    <lineage>
        <taxon>Bacteria</taxon>
        <taxon>Bacillati</taxon>
        <taxon>Actinomycetota</taxon>
        <taxon>Actinomycetes</taxon>
        <taxon>Pseudonocardiales</taxon>
        <taxon>Pseudonocardiaceae</taxon>
        <taxon>Saccharopolyspora</taxon>
    </lineage>
</organism>
<evidence type="ECO:0008006" key="3">
    <source>
        <dbReference type="Google" id="ProtNLM"/>
    </source>
</evidence>
<evidence type="ECO:0000313" key="1">
    <source>
        <dbReference type="EMBL" id="MDA3627592.1"/>
    </source>
</evidence>
<keyword evidence="2" id="KW-1185">Reference proteome</keyword>
<evidence type="ECO:0000313" key="2">
    <source>
        <dbReference type="Proteomes" id="UP001210380"/>
    </source>
</evidence>
<dbReference type="Proteomes" id="UP001210380">
    <property type="component" value="Unassembled WGS sequence"/>
</dbReference>
<accession>A0ABT4V0W4</accession>
<proteinExistence type="predicted"/>
<protein>
    <recommendedName>
        <fullName evidence="3">PE domain-containing protein</fullName>
    </recommendedName>
</protein>
<name>A0ABT4V0W4_9PSEU</name>
<reference evidence="1 2" key="1">
    <citation type="submission" date="2022-11" db="EMBL/GenBank/DDBJ databases">
        <title>Draft genome sequence of Saccharopolyspora sp. WRP15-2 isolated from rhizosphere soils of wild rice in Thailand.</title>
        <authorList>
            <person name="Duangmal K."/>
            <person name="Kammanee S."/>
            <person name="Muangham S."/>
        </authorList>
    </citation>
    <scope>NUCLEOTIDE SEQUENCE [LARGE SCALE GENOMIC DNA]</scope>
    <source>
        <strain evidence="1 2">WRP15-2</strain>
    </source>
</reference>
<gene>
    <name evidence="1" type="ORF">OU415_19280</name>
</gene>
<sequence>MASAESAGFAGAAAGIQAVAAQTNWVNQQAGAGKLALEPDAAERAAKHCEDEIRELRSLIQEARAIARIEGLGNYPDGQDLTHRFETKANDGGAGAFAMIRQMQDELQKMADAYRAAAKDYRAIDEQHAQDIQRGM</sequence>
<dbReference type="Gene3D" id="1.10.287.1060">
    <property type="entry name" value="ESAT-6-like"/>
    <property type="match status" value="1"/>
</dbReference>
<dbReference type="EMBL" id="JAQGLA010000030">
    <property type="protein sequence ID" value="MDA3627592.1"/>
    <property type="molecule type" value="Genomic_DNA"/>
</dbReference>
<dbReference type="RefSeq" id="WP_270950265.1">
    <property type="nucleotide sequence ID" value="NZ_JAQGLA010000030.1"/>
</dbReference>